<dbReference type="EMBL" id="CP063849">
    <property type="protein sequence ID" value="QOY90762.1"/>
    <property type="molecule type" value="Genomic_DNA"/>
</dbReference>
<keyword evidence="7 9" id="KW-0472">Membrane</keyword>
<name>A0A7S7NVW5_PALFE</name>
<dbReference type="PANTHER" id="PTHR30574">
    <property type="entry name" value="INNER MEMBRANE PROTEIN YEDE"/>
    <property type="match status" value="1"/>
</dbReference>
<reference evidence="10 11" key="1">
    <citation type="submission" date="2020-10" db="EMBL/GenBank/DDBJ databases">
        <title>Complete genome sequence of Paludibaculum fermentans P105T, a facultatively anaerobic acidobacterium capable of dissimilatory Fe(III) reduction.</title>
        <authorList>
            <person name="Dedysh S.N."/>
            <person name="Beletsky A.V."/>
            <person name="Kulichevskaya I.S."/>
            <person name="Mardanov A.V."/>
            <person name="Ravin N.V."/>
        </authorList>
    </citation>
    <scope>NUCLEOTIDE SEQUENCE [LARGE SCALE GENOMIC DNA]</scope>
    <source>
        <strain evidence="10 11">P105</strain>
    </source>
</reference>
<comment type="subcellular location">
    <subcellularLocation>
        <location evidence="1">Cell inner membrane</location>
        <topology evidence="1">Multi-pass membrane protein</topology>
    </subcellularLocation>
</comment>
<evidence type="ECO:0000313" key="11">
    <source>
        <dbReference type="Proteomes" id="UP000593892"/>
    </source>
</evidence>
<dbReference type="GO" id="GO:0005886">
    <property type="term" value="C:plasma membrane"/>
    <property type="evidence" value="ECO:0007669"/>
    <property type="project" value="UniProtKB-SubCell"/>
</dbReference>
<keyword evidence="5 9" id="KW-0812">Transmembrane</keyword>
<sequence length="175" mass="18681">MSFLSRRRWSPYAVGSLIGMLSWFAFVTADRPLGVSTALAKTAGMVEQTIAPGYVAANPYFRKFAPAVDWEWMLVAGIFLGAFVSARLSGDKPEAQVPRLWQRRFGPSRALRYAAAFVGGVILAVGARLAGGCTSGNGISGSLQLAVSGWLFFACLFASGLATAFLLYGKEAELD</sequence>
<feature type="transmembrane region" description="Helical" evidence="9">
    <location>
        <begin position="110"/>
        <end position="130"/>
    </location>
</feature>
<keyword evidence="6 9" id="KW-1133">Transmembrane helix</keyword>
<evidence type="ECO:0000256" key="3">
    <source>
        <dbReference type="ARBA" id="ARBA00022475"/>
    </source>
</evidence>
<gene>
    <name evidence="10" type="ORF">IRI77_12690</name>
</gene>
<proteinExistence type="inferred from homology"/>
<evidence type="ECO:0000256" key="9">
    <source>
        <dbReference type="SAM" id="Phobius"/>
    </source>
</evidence>
<comment type="similarity">
    <text evidence="8">Belongs to the TsuA/YedE (TC 9.B.102) family.</text>
</comment>
<feature type="transmembrane region" description="Helical" evidence="9">
    <location>
        <begin position="12"/>
        <end position="29"/>
    </location>
</feature>
<keyword evidence="3" id="KW-1003">Cell membrane</keyword>
<dbReference type="PANTHER" id="PTHR30574:SF1">
    <property type="entry name" value="SULPHUR TRANSPORT DOMAIN-CONTAINING PROTEIN"/>
    <property type="match status" value="1"/>
</dbReference>
<evidence type="ECO:0000256" key="4">
    <source>
        <dbReference type="ARBA" id="ARBA00022519"/>
    </source>
</evidence>
<accession>A0A7S7NVW5</accession>
<evidence type="ECO:0000256" key="1">
    <source>
        <dbReference type="ARBA" id="ARBA00004429"/>
    </source>
</evidence>
<keyword evidence="4" id="KW-0997">Cell inner membrane</keyword>
<feature type="transmembrane region" description="Helical" evidence="9">
    <location>
        <begin position="70"/>
        <end position="89"/>
    </location>
</feature>
<dbReference type="InterPro" id="IPR007272">
    <property type="entry name" value="Sulf_transp_TsuA/YedE"/>
</dbReference>
<evidence type="ECO:0000256" key="6">
    <source>
        <dbReference type="ARBA" id="ARBA00022989"/>
    </source>
</evidence>
<organism evidence="10 11">
    <name type="scientific">Paludibaculum fermentans</name>
    <dbReference type="NCBI Taxonomy" id="1473598"/>
    <lineage>
        <taxon>Bacteria</taxon>
        <taxon>Pseudomonadati</taxon>
        <taxon>Acidobacteriota</taxon>
        <taxon>Terriglobia</taxon>
        <taxon>Bryobacterales</taxon>
        <taxon>Bryobacteraceae</taxon>
        <taxon>Paludibaculum</taxon>
    </lineage>
</organism>
<keyword evidence="2" id="KW-0813">Transport</keyword>
<evidence type="ECO:0000256" key="7">
    <source>
        <dbReference type="ARBA" id="ARBA00023136"/>
    </source>
</evidence>
<feature type="transmembrane region" description="Helical" evidence="9">
    <location>
        <begin position="150"/>
        <end position="169"/>
    </location>
</feature>
<evidence type="ECO:0000256" key="5">
    <source>
        <dbReference type="ARBA" id="ARBA00022692"/>
    </source>
</evidence>
<keyword evidence="11" id="KW-1185">Reference proteome</keyword>
<dbReference type="KEGG" id="pfer:IRI77_12690"/>
<protein>
    <submittedName>
        <fullName evidence="10">YeeE/YedE family protein</fullName>
    </submittedName>
</protein>
<dbReference type="AlphaFoldDB" id="A0A7S7NVW5"/>
<evidence type="ECO:0000313" key="10">
    <source>
        <dbReference type="EMBL" id="QOY90762.1"/>
    </source>
</evidence>
<dbReference type="Proteomes" id="UP000593892">
    <property type="component" value="Chromosome"/>
</dbReference>
<dbReference type="Pfam" id="PF04143">
    <property type="entry name" value="Sulf_transp"/>
    <property type="match status" value="1"/>
</dbReference>
<evidence type="ECO:0000256" key="8">
    <source>
        <dbReference type="ARBA" id="ARBA00035655"/>
    </source>
</evidence>
<evidence type="ECO:0000256" key="2">
    <source>
        <dbReference type="ARBA" id="ARBA00022448"/>
    </source>
</evidence>